<dbReference type="EMBL" id="AB001937">
    <property type="protein sequence ID" value="BAA19472.1"/>
    <property type="molecule type" value="mRNA"/>
</dbReference>
<keyword evidence="1" id="KW-1133">Transmembrane helix</keyword>
<accession>O01304</accession>
<keyword evidence="1" id="KW-0812">Transmembrane</keyword>
<proteinExistence type="evidence at transcript level"/>
<sequence precursor="true">MQFKGLIYGIVVLYFYLVTLVVSHPQYDLNPRQESSIPKEVLEKEDFQKCTIECVAKGNIDELEAQRFTEEQKECAKKCIASVREGRSGFFEEDFSINKKRKTNW</sequence>
<dbReference type="AlphaFoldDB" id="O01304"/>
<evidence type="ECO:0000313" key="2">
    <source>
        <dbReference type="EMBL" id="BAA19472.1"/>
    </source>
</evidence>
<evidence type="ECO:0000256" key="1">
    <source>
        <dbReference type="SAM" id="Phobius"/>
    </source>
</evidence>
<reference evidence="2" key="1">
    <citation type="submission" date="1997-03" db="EMBL/GenBank/DDBJ databases">
        <authorList>
            <person name="Nagasawa H."/>
        </authorList>
    </citation>
    <scope>NUCLEOTIDE SEQUENCE</scope>
</reference>
<organism evidence="2">
    <name type="scientific">Armadillidium vulgare</name>
    <name type="common">Pillbug</name>
    <name type="synonym">Pill woodlouse</name>
    <dbReference type="NCBI Taxonomy" id="13347"/>
    <lineage>
        <taxon>Eukaryota</taxon>
        <taxon>Metazoa</taxon>
        <taxon>Ecdysozoa</taxon>
        <taxon>Arthropoda</taxon>
        <taxon>Crustacea</taxon>
        <taxon>Multicrustacea</taxon>
        <taxon>Malacostraca</taxon>
        <taxon>Eumalacostraca</taxon>
        <taxon>Peracarida</taxon>
        <taxon>Isopoda</taxon>
        <taxon>Oniscidea</taxon>
        <taxon>Crinocheta</taxon>
        <taxon>Armadillidiidae</taxon>
        <taxon>Armadillidium</taxon>
    </lineage>
</organism>
<protein>
    <submittedName>
        <fullName evidence="2">Seminal vesicle-specific peptide</fullName>
    </submittedName>
</protein>
<feature type="transmembrane region" description="Helical" evidence="1">
    <location>
        <begin position="6"/>
        <end position="23"/>
    </location>
</feature>
<keyword evidence="1" id="KW-0472">Membrane</keyword>
<name>O01304_ARMVU</name>